<evidence type="ECO:0000256" key="3">
    <source>
        <dbReference type="ARBA" id="ARBA00023004"/>
    </source>
</evidence>
<keyword evidence="4" id="KW-0411">Iron-sulfur</keyword>
<dbReference type="InterPro" id="IPR052539">
    <property type="entry name" value="MGD_biosynthesis_adapter"/>
</dbReference>
<dbReference type="PANTHER" id="PTHR40072:SF1">
    <property type="entry name" value="MOLYBDOPTERIN-GUANINE DINUCLEOTIDE BIOSYNTHESIS ADAPTER PROTEIN"/>
    <property type="match status" value="1"/>
</dbReference>
<dbReference type="Gene3D" id="1.10.15.40">
    <property type="entry name" value="Electron transport complex subunit B, putative Fe-S cluster"/>
    <property type="match status" value="1"/>
</dbReference>
<evidence type="ECO:0000313" key="8">
    <source>
        <dbReference type="Proteomes" id="UP000184001"/>
    </source>
</evidence>
<dbReference type="Proteomes" id="UP000184001">
    <property type="component" value="Unassembled WGS sequence"/>
</dbReference>
<dbReference type="EMBL" id="JBFSOO010000005">
    <property type="protein sequence ID" value="MEZ6853588.1"/>
    <property type="molecule type" value="Genomic_DNA"/>
</dbReference>
<evidence type="ECO:0000313" key="9">
    <source>
        <dbReference type="Proteomes" id="UP001568358"/>
    </source>
</evidence>
<reference evidence="7 8" key="1">
    <citation type="submission" date="2016-11" db="EMBL/GenBank/DDBJ databases">
        <authorList>
            <person name="Varghese N."/>
            <person name="Submissions S."/>
        </authorList>
    </citation>
    <scope>NUCLEOTIDE SEQUENCE [LARGE SCALE GENOMIC DNA]</scope>
    <source>
        <strain evidence="7 8">DSM 17919</strain>
    </source>
</reference>
<evidence type="ECO:0000313" key="7">
    <source>
        <dbReference type="EMBL" id="SHJ09354.1"/>
    </source>
</evidence>
<sequence length="237" mass="25520">MKAVSIVGYKKSGKTTLTRKLADALEARGKTVTIAKFTHSGLTKPDTDTGQFIKQGRTVIGLSEDECAIHWGNKKMLPDVLPLAQADYLLVEGGKTLSWLPRVILLRKPEEQETLDRGLAIASFGDLKAANLPNYTDANLDELLDRIEKKSFMLPALDCGACGEETCEVIAQKIVADKATIKACKSINNATMTITVNGSPVGLNPFVENIIRGSIEGMLGSLKGYAPGSDVEIKISK</sequence>
<dbReference type="InterPro" id="IPR004435">
    <property type="entry name" value="MobB_dom"/>
</dbReference>
<dbReference type="GO" id="GO:0005525">
    <property type="term" value="F:GTP binding"/>
    <property type="evidence" value="ECO:0007669"/>
    <property type="project" value="InterPro"/>
</dbReference>
<dbReference type="GO" id="GO:0006777">
    <property type="term" value="P:Mo-molybdopterin cofactor biosynthetic process"/>
    <property type="evidence" value="ECO:0007669"/>
    <property type="project" value="InterPro"/>
</dbReference>
<evidence type="ECO:0000256" key="2">
    <source>
        <dbReference type="ARBA" id="ARBA00022723"/>
    </source>
</evidence>
<keyword evidence="1" id="KW-0004">4Fe-4S</keyword>
<dbReference type="PROSITE" id="PS51656">
    <property type="entry name" value="4FE4S"/>
    <property type="match status" value="1"/>
</dbReference>
<protein>
    <submittedName>
        <fullName evidence="7">Molybdopterin-guanine dinucleotide biosynthesis protein B</fullName>
    </submittedName>
    <submittedName>
        <fullName evidence="6">Molybdopterin-guanine dinucleotide biosynthesis protein MobB</fullName>
    </submittedName>
</protein>
<keyword evidence="2" id="KW-0479">Metal-binding</keyword>
<comment type="caution">
    <text evidence="7">The sequence shown here is derived from an EMBL/GenBank/DDBJ whole genome shotgun (WGS) entry which is preliminary data.</text>
</comment>
<dbReference type="Pfam" id="PF03205">
    <property type="entry name" value="MobB"/>
    <property type="match status" value="1"/>
</dbReference>
<dbReference type="Pfam" id="PF04060">
    <property type="entry name" value="FeS"/>
    <property type="match status" value="1"/>
</dbReference>
<dbReference type="InterPro" id="IPR027417">
    <property type="entry name" value="P-loop_NTPase"/>
</dbReference>
<name>A0A8G2C9H0_9BACT</name>
<feature type="domain" description="4Fe-4S" evidence="5">
    <location>
        <begin position="142"/>
        <end position="203"/>
    </location>
</feature>
<dbReference type="PANTHER" id="PTHR40072">
    <property type="entry name" value="MOLYBDOPTERIN-GUANINE DINUCLEOTIDE BIOSYNTHESIS ADAPTER PROTEIN-RELATED"/>
    <property type="match status" value="1"/>
</dbReference>
<proteinExistence type="predicted"/>
<evidence type="ECO:0000259" key="5">
    <source>
        <dbReference type="PROSITE" id="PS51656"/>
    </source>
</evidence>
<dbReference type="InterPro" id="IPR007202">
    <property type="entry name" value="4Fe-4S_dom"/>
</dbReference>
<dbReference type="AlphaFoldDB" id="A0A8G2C9H0"/>
<keyword evidence="9" id="KW-1185">Reference proteome</keyword>
<organism evidence="7 8">
    <name type="scientific">Halodesulfovibrio aestuarii</name>
    <dbReference type="NCBI Taxonomy" id="126333"/>
    <lineage>
        <taxon>Bacteria</taxon>
        <taxon>Pseudomonadati</taxon>
        <taxon>Thermodesulfobacteriota</taxon>
        <taxon>Desulfovibrionia</taxon>
        <taxon>Desulfovibrionales</taxon>
        <taxon>Desulfovibrionaceae</taxon>
        <taxon>Halodesulfovibrio</taxon>
    </lineage>
</organism>
<reference evidence="6 9" key="2">
    <citation type="submission" date="2024-07" db="EMBL/GenBank/DDBJ databases">
        <title>Active virus-host system and metabolic interactions in a Lokiarchaeon culture.</title>
        <authorList>
            <person name="Ponce Toledo R.I."/>
            <person name="Rodrigues Oliveira T."/>
            <person name="Schleper C."/>
        </authorList>
    </citation>
    <scope>NUCLEOTIDE SEQUENCE [LARGE SCALE GENOMIC DNA]</scope>
    <source>
        <strain evidence="6 9">B35</strain>
    </source>
</reference>
<evidence type="ECO:0000256" key="4">
    <source>
        <dbReference type="ARBA" id="ARBA00023014"/>
    </source>
</evidence>
<dbReference type="GO" id="GO:0051539">
    <property type="term" value="F:4 iron, 4 sulfur cluster binding"/>
    <property type="evidence" value="ECO:0007669"/>
    <property type="project" value="UniProtKB-KW"/>
</dbReference>
<dbReference type="NCBIfam" id="NF011065">
    <property type="entry name" value="PRK14494.1-4"/>
    <property type="match status" value="1"/>
</dbReference>
<evidence type="ECO:0000313" key="6">
    <source>
        <dbReference type="EMBL" id="MEZ6853588.1"/>
    </source>
</evidence>
<dbReference type="RefSeq" id="WP_020000410.1">
    <property type="nucleotide sequence ID" value="NZ_CP192219.1"/>
</dbReference>
<dbReference type="SUPFAM" id="SSF52540">
    <property type="entry name" value="P-loop containing nucleoside triphosphate hydrolases"/>
    <property type="match status" value="1"/>
</dbReference>
<accession>A0A8G2C9H0</accession>
<dbReference type="Proteomes" id="UP001568358">
    <property type="component" value="Unassembled WGS sequence"/>
</dbReference>
<dbReference type="GO" id="GO:0046872">
    <property type="term" value="F:metal ion binding"/>
    <property type="evidence" value="ECO:0007669"/>
    <property type="project" value="UniProtKB-KW"/>
</dbReference>
<evidence type="ECO:0000256" key="1">
    <source>
        <dbReference type="ARBA" id="ARBA00022485"/>
    </source>
</evidence>
<gene>
    <name evidence="6" type="ORF">AB2Z07_08605</name>
    <name evidence="7" type="ORF">SAMN05660830_01625</name>
</gene>
<dbReference type="Gene3D" id="3.40.50.300">
    <property type="entry name" value="P-loop containing nucleotide triphosphate hydrolases"/>
    <property type="match status" value="1"/>
</dbReference>
<dbReference type="EMBL" id="FQZR01000003">
    <property type="protein sequence ID" value="SHJ09354.1"/>
    <property type="molecule type" value="Genomic_DNA"/>
</dbReference>
<keyword evidence="3" id="KW-0408">Iron</keyword>